<evidence type="ECO:0000313" key="2">
    <source>
        <dbReference type="EMBL" id="EFE94856.1"/>
    </source>
</evidence>
<dbReference type="STRING" id="667129.HMPREF0758_3290"/>
<dbReference type="EMBL" id="ADBY01000050">
    <property type="protein sequence ID" value="EFE94856.1"/>
    <property type="molecule type" value="Genomic_DNA"/>
</dbReference>
<gene>
    <name evidence="2" type="ORF">HMPREF0758_3290</name>
</gene>
<evidence type="ECO:0000313" key="3">
    <source>
        <dbReference type="Proteomes" id="UP000005723"/>
    </source>
</evidence>
<reference evidence="2 3" key="1">
    <citation type="submission" date="2010-01" db="EMBL/GenBank/DDBJ databases">
        <authorList>
            <person name="Muzny D."/>
            <person name="Qin X."/>
            <person name="Deng J."/>
            <person name="Jiang H."/>
            <person name="Liu Y."/>
            <person name="Qu J."/>
            <person name="Song X.-Z."/>
            <person name="Zhang L."/>
            <person name="Thornton R."/>
            <person name="Coyle M."/>
            <person name="Francisco L."/>
            <person name="Jackson L."/>
            <person name="Javaid M."/>
            <person name="Korchina V."/>
            <person name="Kovar C."/>
            <person name="Mata R."/>
            <person name="Mathew T."/>
            <person name="Ngo R."/>
            <person name="Nguyen L."/>
            <person name="Nguyen N."/>
            <person name="Okwuonu G."/>
            <person name="Ongeri F."/>
            <person name="Pham C."/>
            <person name="Simmons D."/>
            <person name="Wilczek-Boney K."/>
            <person name="Hale W."/>
            <person name="Jakkamsetti A."/>
            <person name="Pham P."/>
            <person name="Ruth R."/>
            <person name="San Lucas F."/>
            <person name="Warren J."/>
            <person name="Zhang J."/>
            <person name="Zhao Z."/>
            <person name="Zhou C."/>
            <person name="Zhu D."/>
            <person name="Lee S."/>
            <person name="Bess C."/>
            <person name="Blankenburg K."/>
            <person name="Forbes L."/>
            <person name="Fu Q."/>
            <person name="Gubbala S."/>
            <person name="Hirani K."/>
            <person name="Jayaseelan J.C."/>
            <person name="Lara F."/>
            <person name="Munidasa M."/>
            <person name="Palculict T."/>
            <person name="Patil S."/>
            <person name="Pu L.-L."/>
            <person name="Saada N."/>
            <person name="Tang L."/>
            <person name="Weissenberger G."/>
            <person name="Zhu Y."/>
            <person name="Hemphill L."/>
            <person name="Shang Y."/>
            <person name="Youmans B."/>
            <person name="Ayvaz T."/>
            <person name="Ross M."/>
            <person name="Santibanez J."/>
            <person name="Aqrawi P."/>
            <person name="Gross S."/>
            <person name="Joshi V."/>
            <person name="Fowler G."/>
            <person name="Nazareth L."/>
            <person name="Reid J."/>
            <person name="Worley K."/>
            <person name="Petrosino J."/>
            <person name="Highlander S."/>
            <person name="Gibbs R."/>
        </authorList>
    </citation>
    <scope>NUCLEOTIDE SEQUENCE [LARGE SCALE GENOMIC DNA]</scope>
    <source>
        <strain evidence="2 3">DSM 4582</strain>
    </source>
</reference>
<accession>D4E540</accession>
<keyword evidence="3" id="KW-1185">Reference proteome</keyword>
<dbReference type="Proteomes" id="UP000005723">
    <property type="component" value="Unassembled WGS sequence"/>
</dbReference>
<protein>
    <submittedName>
        <fullName evidence="2">Uncharacterized protein</fullName>
    </submittedName>
</protein>
<keyword evidence="1" id="KW-0472">Membrane</keyword>
<dbReference type="AlphaFoldDB" id="D4E540"/>
<proteinExistence type="predicted"/>
<evidence type="ECO:0000256" key="1">
    <source>
        <dbReference type="SAM" id="Phobius"/>
    </source>
</evidence>
<sequence>MEQKYDFYRAKRIIFCERDQKKRIFLSMNSISPPMMISGAIFAFIHYECIKNEYLCNITCCFNEKK</sequence>
<name>D4E540_SEROD</name>
<feature type="transmembrane region" description="Helical" evidence="1">
    <location>
        <begin position="24"/>
        <end position="47"/>
    </location>
</feature>
<dbReference type="HOGENOM" id="CLU_2828818_0_0_6"/>
<comment type="caution">
    <text evidence="2">The sequence shown here is derived from an EMBL/GenBank/DDBJ whole genome shotgun (WGS) entry which is preliminary data.</text>
</comment>
<organism evidence="2 3">
    <name type="scientific">Serratia odorifera DSM 4582</name>
    <dbReference type="NCBI Taxonomy" id="667129"/>
    <lineage>
        <taxon>Bacteria</taxon>
        <taxon>Pseudomonadati</taxon>
        <taxon>Pseudomonadota</taxon>
        <taxon>Gammaproteobacteria</taxon>
        <taxon>Enterobacterales</taxon>
        <taxon>Yersiniaceae</taxon>
        <taxon>Serratia</taxon>
    </lineage>
</organism>
<keyword evidence="1" id="KW-1133">Transmembrane helix</keyword>
<keyword evidence="1" id="KW-0812">Transmembrane</keyword>